<dbReference type="AlphaFoldDB" id="L2GV54"/>
<dbReference type="VEuPathDB" id="MicrosporidiaDB:VCUG_01283"/>
<dbReference type="PANTHER" id="PTHR11871">
    <property type="entry name" value="PROTEIN PHOSPHATASE PP2A REGULATORY SUBUNIT B"/>
    <property type="match status" value="1"/>
</dbReference>
<sequence>MHVKPTVTYKPDKSHSADYITASAHTNNLWLYGTCTGKVLAHSNNAFYEYTSHVQSFDYLESMEIAENVCALEVHDNGNGRMMVVSANERNIRIDEVEVGRNDEIVMMGIECTDGKDEEGVDCDFDHNLDGTAERTSVNTTHILTTPACTTPELHPIPACTTPSPAIHTITPTPSPAIHTITPTPINTALVSELDAHSYNIHSLSLRNHFLLSSDYFCIDIHNIHRMKQSVLNLINIKPANLDNLGSVITKCTYFSYDTFLYALSSGRIYLNDMRASVQSKRTHQFSYQPDSYREILSAVSDISVVDDRSFVARNLNTVVLYDVRNDKSHVETYEVFKADAKSIQRVCTQELVYERMHCVYDCGRIVTGDFDGNFYVFGMDGERVCVKGEGMAKVIGCKGDDIAVCGDAVRYYKMYE</sequence>
<keyword evidence="4" id="KW-1185">Reference proteome</keyword>
<dbReference type="Proteomes" id="UP000011081">
    <property type="component" value="Unassembled WGS sequence"/>
</dbReference>
<keyword evidence="2" id="KW-0677">Repeat</keyword>
<keyword evidence="1" id="KW-0853">WD repeat</keyword>
<dbReference type="GeneID" id="19879162"/>
<organism evidence="3 4">
    <name type="scientific">Vavraia culicis (isolate floridensis)</name>
    <name type="common">Microsporidian parasite</name>
    <dbReference type="NCBI Taxonomy" id="948595"/>
    <lineage>
        <taxon>Eukaryota</taxon>
        <taxon>Fungi</taxon>
        <taxon>Fungi incertae sedis</taxon>
        <taxon>Microsporidia</taxon>
        <taxon>Pleistophoridae</taxon>
        <taxon>Vavraia</taxon>
    </lineage>
</organism>
<evidence type="ECO:0000256" key="2">
    <source>
        <dbReference type="ARBA" id="ARBA00022737"/>
    </source>
</evidence>
<proteinExistence type="predicted"/>
<dbReference type="InterPro" id="IPR000009">
    <property type="entry name" value="PP2A_PR55"/>
</dbReference>
<gene>
    <name evidence="3" type="ORF">VCUG_01283</name>
</gene>
<dbReference type="GO" id="GO:0019888">
    <property type="term" value="F:protein phosphatase regulator activity"/>
    <property type="evidence" value="ECO:0007669"/>
    <property type="project" value="InterPro"/>
</dbReference>
<name>L2GV54_VAVCU</name>
<evidence type="ECO:0000313" key="4">
    <source>
        <dbReference type="Proteomes" id="UP000011081"/>
    </source>
</evidence>
<dbReference type="FunCoup" id="L2GV54">
    <property type="interactions" value="112"/>
</dbReference>
<dbReference type="GO" id="GO:0000159">
    <property type="term" value="C:protein phosphatase type 2A complex"/>
    <property type="evidence" value="ECO:0007669"/>
    <property type="project" value="InterPro"/>
</dbReference>
<dbReference type="RefSeq" id="XP_008074301.1">
    <property type="nucleotide sequence ID" value="XM_008076110.1"/>
</dbReference>
<dbReference type="HOGENOM" id="CLU_060773_0_0_1"/>
<dbReference type="InterPro" id="IPR036322">
    <property type="entry name" value="WD40_repeat_dom_sf"/>
</dbReference>
<evidence type="ECO:0000256" key="1">
    <source>
        <dbReference type="ARBA" id="ARBA00022574"/>
    </source>
</evidence>
<reference evidence="4" key="1">
    <citation type="submission" date="2011-03" db="EMBL/GenBank/DDBJ databases">
        <title>The genome sequence of Vavraia culicis strain floridensis.</title>
        <authorList>
            <consortium name="The Broad Institute Genome Sequencing Platform"/>
            <person name="Cuomo C."/>
            <person name="Becnel J."/>
            <person name="Sanscrainte N."/>
            <person name="Young S.K."/>
            <person name="Zeng Q."/>
            <person name="Gargeya S."/>
            <person name="Fitzgerald M."/>
            <person name="Haas B."/>
            <person name="Abouelleil A."/>
            <person name="Alvarado L."/>
            <person name="Arachchi H.M."/>
            <person name="Berlin A."/>
            <person name="Chapman S.B."/>
            <person name="Gearin G."/>
            <person name="Goldberg J."/>
            <person name="Griggs A."/>
            <person name="Gujja S."/>
            <person name="Hansen M."/>
            <person name="Heiman D."/>
            <person name="Howarth C."/>
            <person name="Larimer J."/>
            <person name="Lui A."/>
            <person name="MacDonald P.J.P."/>
            <person name="McCowen C."/>
            <person name="Montmayeur A."/>
            <person name="Murphy C."/>
            <person name="Neiman D."/>
            <person name="Pearson M."/>
            <person name="Priest M."/>
            <person name="Roberts A."/>
            <person name="Saif S."/>
            <person name="Shea T."/>
            <person name="Sisk P."/>
            <person name="Stolte C."/>
            <person name="Sykes S."/>
            <person name="Wortman J."/>
            <person name="Nusbaum C."/>
            <person name="Birren B."/>
        </authorList>
    </citation>
    <scope>NUCLEOTIDE SEQUENCE [LARGE SCALE GENOMIC DNA]</scope>
    <source>
        <strain evidence="4">floridensis</strain>
    </source>
</reference>
<evidence type="ECO:0000313" key="3">
    <source>
        <dbReference type="EMBL" id="ELA47183.1"/>
    </source>
</evidence>
<accession>L2GV54</accession>
<dbReference type="InParanoid" id="L2GV54"/>
<dbReference type="SUPFAM" id="SSF50978">
    <property type="entry name" value="WD40 repeat-like"/>
    <property type="match status" value="1"/>
</dbReference>
<dbReference type="STRING" id="948595.L2GV54"/>
<dbReference type="OrthoDB" id="6274823at2759"/>
<dbReference type="PRINTS" id="PR00600">
    <property type="entry name" value="PP2APR55"/>
</dbReference>
<protein>
    <submittedName>
        <fullName evidence="3">Uncharacterized protein</fullName>
    </submittedName>
</protein>
<dbReference type="EMBL" id="GL877422">
    <property type="protein sequence ID" value="ELA47183.1"/>
    <property type="molecule type" value="Genomic_DNA"/>
</dbReference>
<dbReference type="OMA" id="NQIKWCR"/>